<keyword evidence="1" id="KW-0808">Transferase</keyword>
<dbReference type="InterPro" id="IPR006901">
    <property type="entry name" value="TrmK"/>
</dbReference>
<sequence>METNISQRLLDVADFIPQGVKLLDVGSDHGYLPIYLLQAGLISSAIAGEVVQGPYQSALANVAEAGLDKQIQVRLADGLEALEPSDGVTTLAICGMGGRLIADILAAGEDKLSGLERLVLQPNNREDDVRAWLSDHGFRIKAEKVMSEKGKFYEIIVAQPGQEILNDFQQRFGPRHLEVKSPGFMAKWQRELGKLEGALSKIPQDNQGDRQALEQRIQAIKEAIKDEG</sequence>
<dbReference type="InterPro" id="IPR029063">
    <property type="entry name" value="SAM-dependent_MTases_sf"/>
</dbReference>
<dbReference type="Gene3D" id="1.10.287.1890">
    <property type="match status" value="1"/>
</dbReference>
<reference evidence="1 2" key="1">
    <citation type="submission" date="2018-06" db="EMBL/GenBank/DDBJ databases">
        <authorList>
            <consortium name="Pathogen Informatics"/>
            <person name="Doyle S."/>
        </authorList>
    </citation>
    <scope>NUCLEOTIDE SEQUENCE [LARGE SCALE GENOMIC DNA]</scope>
    <source>
        <strain evidence="2">NCTC 11391</strain>
    </source>
</reference>
<name>A0A380JFZ8_STRDO</name>
<dbReference type="EMBL" id="UHFA01000002">
    <property type="protein sequence ID" value="SUN36666.1"/>
    <property type="molecule type" value="Genomic_DNA"/>
</dbReference>
<proteinExistence type="predicted"/>
<dbReference type="RefSeq" id="WP_002997218.1">
    <property type="nucleotide sequence ID" value="NZ_UHFA01000002.1"/>
</dbReference>
<dbReference type="PANTHER" id="PTHR38451">
    <property type="entry name" value="TRNA (ADENINE(22)-N(1))-METHYLTRANSFERASE"/>
    <property type="match status" value="1"/>
</dbReference>
<dbReference type="Pfam" id="PF04816">
    <property type="entry name" value="TrmK"/>
    <property type="match status" value="1"/>
</dbReference>
<dbReference type="OrthoDB" id="5881184at2"/>
<keyword evidence="2" id="KW-1185">Reference proteome</keyword>
<protein>
    <submittedName>
        <fullName evidence="1">Anthranilate synthase</fullName>
        <ecNumber evidence="1">2.1.1.217</ecNumber>
    </submittedName>
</protein>
<dbReference type="AlphaFoldDB" id="A0A380JFZ8"/>
<dbReference type="Gene3D" id="3.40.50.150">
    <property type="entry name" value="Vaccinia Virus protein VP39"/>
    <property type="match status" value="1"/>
</dbReference>
<dbReference type="Proteomes" id="UP000254082">
    <property type="component" value="Unassembled WGS sequence"/>
</dbReference>
<dbReference type="EC" id="2.1.1.217" evidence="1"/>
<dbReference type="GO" id="GO:0032259">
    <property type="term" value="P:methylation"/>
    <property type="evidence" value="ECO:0007669"/>
    <property type="project" value="UniProtKB-KW"/>
</dbReference>
<dbReference type="PIRSF" id="PIRSF018637">
    <property type="entry name" value="TrmK"/>
    <property type="match status" value="1"/>
</dbReference>
<keyword evidence="1" id="KW-0489">Methyltransferase</keyword>
<dbReference type="GO" id="GO:0160105">
    <property type="term" value="F:tRNA (adenine(22)-N1)-methyltransferase activity"/>
    <property type="evidence" value="ECO:0007669"/>
    <property type="project" value="UniProtKB-EC"/>
</dbReference>
<evidence type="ECO:0000313" key="2">
    <source>
        <dbReference type="Proteomes" id="UP000254082"/>
    </source>
</evidence>
<gene>
    <name evidence="1" type="primary">trmK</name>
    <name evidence="1" type="ORF">NCTC11391_01665</name>
</gene>
<dbReference type="PANTHER" id="PTHR38451:SF1">
    <property type="entry name" value="TRNA (ADENINE(22)-N(1))-METHYLTRANSFERASE"/>
    <property type="match status" value="1"/>
</dbReference>
<dbReference type="SUPFAM" id="SSF53335">
    <property type="entry name" value="S-adenosyl-L-methionine-dependent methyltransferases"/>
    <property type="match status" value="1"/>
</dbReference>
<organism evidence="1 2">
    <name type="scientific">Streptococcus downei MFe28</name>
    <dbReference type="NCBI Taxonomy" id="764290"/>
    <lineage>
        <taxon>Bacteria</taxon>
        <taxon>Bacillati</taxon>
        <taxon>Bacillota</taxon>
        <taxon>Bacilli</taxon>
        <taxon>Lactobacillales</taxon>
        <taxon>Streptococcaceae</taxon>
        <taxon>Streptococcus</taxon>
    </lineage>
</organism>
<evidence type="ECO:0000313" key="1">
    <source>
        <dbReference type="EMBL" id="SUN36666.1"/>
    </source>
</evidence>
<accession>A0A380JFZ8</accession>